<dbReference type="InterPro" id="IPR008560">
    <property type="entry name" value="DUF842_euk"/>
</dbReference>
<dbReference type="OrthoDB" id="9975421at2759"/>
<proteinExistence type="inferred from homology"/>
<protein>
    <recommendedName>
        <fullName evidence="3">Protein FAM136A</fullName>
    </recommendedName>
</protein>
<dbReference type="AlphaFoldDB" id="A0A2S2QF61"/>
<dbReference type="PANTHER" id="PTHR21096:SF0">
    <property type="entry name" value="PROTEIN FAM136A"/>
    <property type="match status" value="1"/>
</dbReference>
<dbReference type="EMBL" id="GGMS01007161">
    <property type="protein sequence ID" value="MBY76364.1"/>
    <property type="molecule type" value="Transcribed_RNA"/>
</dbReference>
<comment type="similarity">
    <text evidence="1">Belongs to the FAM136 family.</text>
</comment>
<sequence>MEEEQRRMQSAVFDVLNDIDRKCLRTLQIQMHECAIECCKDTSKSIESLEVCNENCSKEVMSARNYVQNEFNNWQKRIQRCIQDCSDTASDRMSSLTNHSNENEINRYTKEAEACASNCIAKHIKLLSQLSNKIVNNVSNRKMY</sequence>
<evidence type="ECO:0000256" key="1">
    <source>
        <dbReference type="ARBA" id="ARBA00009952"/>
    </source>
</evidence>
<evidence type="ECO:0008006" key="3">
    <source>
        <dbReference type="Google" id="ProtNLM"/>
    </source>
</evidence>
<gene>
    <name evidence="2" type="primary">ZK637.2</name>
    <name evidence="2" type="ORF">g.45963</name>
</gene>
<reference evidence="2" key="1">
    <citation type="submission" date="2018-04" db="EMBL/GenBank/DDBJ databases">
        <title>Transcriptome assembly of Sipha flava.</title>
        <authorList>
            <person name="Scully E.D."/>
            <person name="Geib S.M."/>
            <person name="Palmer N.A."/>
            <person name="Koch K."/>
            <person name="Bradshaw J."/>
            <person name="Heng-Moss T."/>
            <person name="Sarath G."/>
        </authorList>
    </citation>
    <scope>NUCLEOTIDE SEQUENCE</scope>
</reference>
<accession>A0A2S2QF61</accession>
<name>A0A2S2QF61_9HEMI</name>
<dbReference type="PANTHER" id="PTHR21096">
    <property type="entry name" value="PROTEIN FAM136A"/>
    <property type="match status" value="1"/>
</dbReference>
<organism evidence="2">
    <name type="scientific">Sipha flava</name>
    <name type="common">yellow sugarcane aphid</name>
    <dbReference type="NCBI Taxonomy" id="143950"/>
    <lineage>
        <taxon>Eukaryota</taxon>
        <taxon>Metazoa</taxon>
        <taxon>Ecdysozoa</taxon>
        <taxon>Arthropoda</taxon>
        <taxon>Hexapoda</taxon>
        <taxon>Insecta</taxon>
        <taxon>Pterygota</taxon>
        <taxon>Neoptera</taxon>
        <taxon>Paraneoptera</taxon>
        <taxon>Hemiptera</taxon>
        <taxon>Sternorrhyncha</taxon>
        <taxon>Aphidomorpha</taxon>
        <taxon>Aphidoidea</taxon>
        <taxon>Aphididae</taxon>
        <taxon>Sipha</taxon>
    </lineage>
</organism>
<dbReference type="GO" id="GO:0005737">
    <property type="term" value="C:cytoplasm"/>
    <property type="evidence" value="ECO:0007669"/>
    <property type="project" value="TreeGrafter"/>
</dbReference>
<dbReference type="Pfam" id="PF05811">
    <property type="entry name" value="DUF842"/>
    <property type="match status" value="1"/>
</dbReference>
<evidence type="ECO:0000313" key="2">
    <source>
        <dbReference type="EMBL" id="MBY76364.1"/>
    </source>
</evidence>